<evidence type="ECO:0000259" key="8">
    <source>
        <dbReference type="Pfam" id="PF02665"/>
    </source>
</evidence>
<feature type="transmembrane region" description="Helical" evidence="7">
    <location>
        <begin position="20"/>
        <end position="38"/>
    </location>
</feature>
<organism evidence="9 10">
    <name type="scientific">Caldiarchaeum subterraneum</name>
    <dbReference type="NCBI Taxonomy" id="311458"/>
    <lineage>
        <taxon>Archaea</taxon>
        <taxon>Nitrososphaerota</taxon>
        <taxon>Candidatus Caldarchaeales</taxon>
        <taxon>Candidatus Caldarchaeaceae</taxon>
        <taxon>Candidatus Caldarchaeum</taxon>
    </lineage>
</organism>
<accession>A0A832ZUD9</accession>
<comment type="subcellular location">
    <subcellularLocation>
        <location evidence="1">Cell membrane</location>
        <topology evidence="1">Multi-pass membrane protein</topology>
    </subcellularLocation>
</comment>
<sequence>MVSDVPVRETYGLMPHGTEIVMFIVLLPFAALFIYGVYSRLRIYGREFLKEALLNLPRGVGFLFNYAFLQRKIASEAKSGVMHVSIYFGILALLIGTLLVALDYDILQRFFGFTILKGDFYLLYELTLDIMGLVLLVGLGLLFYRRLLGGEIRLRPKLEYLFILAGLLFITVTGYLLEGLRLYLLPRWWGQWSIVGYWISNILTQINAPHQAMLQTYQALWWAHALVAFTMVALLPYMHLSHIMVSALNVYFGGWMHEQMKDKRR</sequence>
<evidence type="ECO:0000256" key="4">
    <source>
        <dbReference type="ARBA" id="ARBA00022989"/>
    </source>
</evidence>
<dbReference type="InterPro" id="IPR023234">
    <property type="entry name" value="NarG-like_domain"/>
</dbReference>
<protein>
    <recommendedName>
        <fullName evidence="8">NarG-like domain-containing protein</fullName>
    </recommendedName>
</protein>
<evidence type="ECO:0000256" key="7">
    <source>
        <dbReference type="SAM" id="Phobius"/>
    </source>
</evidence>
<name>A0A832ZUD9_CALS0</name>
<evidence type="ECO:0000256" key="1">
    <source>
        <dbReference type="ARBA" id="ARBA00004651"/>
    </source>
</evidence>
<proteinExistence type="predicted"/>
<gene>
    <name evidence="9" type="ORF">EYH45_01100</name>
</gene>
<evidence type="ECO:0000313" key="10">
    <source>
        <dbReference type="Proteomes" id="UP000608579"/>
    </source>
</evidence>
<dbReference type="Proteomes" id="UP000608579">
    <property type="component" value="Unassembled WGS sequence"/>
</dbReference>
<keyword evidence="6 7" id="KW-0472">Membrane</keyword>
<dbReference type="EMBL" id="DQVM01000023">
    <property type="protein sequence ID" value="HIQ29140.1"/>
    <property type="molecule type" value="Genomic_DNA"/>
</dbReference>
<keyword evidence="2" id="KW-1003">Cell membrane</keyword>
<keyword evidence="5" id="KW-0560">Oxidoreductase</keyword>
<dbReference type="InterPro" id="IPR036197">
    <property type="entry name" value="NarG-like_sf"/>
</dbReference>
<evidence type="ECO:0000256" key="2">
    <source>
        <dbReference type="ARBA" id="ARBA00022475"/>
    </source>
</evidence>
<evidence type="ECO:0000256" key="6">
    <source>
        <dbReference type="ARBA" id="ARBA00023136"/>
    </source>
</evidence>
<dbReference type="GO" id="GO:0016491">
    <property type="term" value="F:oxidoreductase activity"/>
    <property type="evidence" value="ECO:0007669"/>
    <property type="project" value="UniProtKB-KW"/>
</dbReference>
<dbReference type="GO" id="GO:0005886">
    <property type="term" value="C:plasma membrane"/>
    <property type="evidence" value="ECO:0007669"/>
    <property type="project" value="UniProtKB-SubCell"/>
</dbReference>
<keyword evidence="4 7" id="KW-1133">Transmembrane helix</keyword>
<dbReference type="AlphaFoldDB" id="A0A832ZUD9"/>
<comment type="caution">
    <text evidence="9">The sequence shown here is derived from an EMBL/GenBank/DDBJ whole genome shotgun (WGS) entry which is preliminary data.</text>
</comment>
<feature type="transmembrane region" description="Helical" evidence="7">
    <location>
        <begin position="81"/>
        <end position="102"/>
    </location>
</feature>
<feature type="transmembrane region" description="Helical" evidence="7">
    <location>
        <begin position="220"/>
        <end position="240"/>
    </location>
</feature>
<keyword evidence="3 7" id="KW-0812">Transmembrane</keyword>
<dbReference type="SUPFAM" id="SSF103501">
    <property type="entry name" value="Respiratory nitrate reductase 1 gamma chain"/>
    <property type="match status" value="1"/>
</dbReference>
<feature type="domain" description="NarG-like" evidence="8">
    <location>
        <begin position="88"/>
        <end position="249"/>
    </location>
</feature>
<dbReference type="Pfam" id="PF02665">
    <property type="entry name" value="Nitrate_red_gam"/>
    <property type="match status" value="1"/>
</dbReference>
<evidence type="ECO:0000256" key="5">
    <source>
        <dbReference type="ARBA" id="ARBA00023002"/>
    </source>
</evidence>
<dbReference type="Gene3D" id="1.20.950.20">
    <property type="entry name" value="Transmembrane di-heme cytochromes, Chain C"/>
    <property type="match status" value="1"/>
</dbReference>
<reference evidence="9" key="1">
    <citation type="journal article" date="2020" name="ISME J.">
        <title>Gammaproteobacteria mediating utilization of methyl-, sulfur- and petroleum organic compounds in deep ocean hydrothermal plumes.</title>
        <authorList>
            <person name="Zhou Z."/>
            <person name="Liu Y."/>
            <person name="Pan J."/>
            <person name="Cron B.R."/>
            <person name="Toner B.M."/>
            <person name="Anantharaman K."/>
            <person name="Breier J.A."/>
            <person name="Dick G.J."/>
            <person name="Li M."/>
        </authorList>
    </citation>
    <scope>NUCLEOTIDE SEQUENCE</scope>
    <source>
        <strain evidence="9">SZUA-1515</strain>
    </source>
</reference>
<evidence type="ECO:0000313" key="9">
    <source>
        <dbReference type="EMBL" id="HIQ29140.1"/>
    </source>
</evidence>
<feature type="transmembrane region" description="Helical" evidence="7">
    <location>
        <begin position="122"/>
        <end position="144"/>
    </location>
</feature>
<evidence type="ECO:0000256" key="3">
    <source>
        <dbReference type="ARBA" id="ARBA00022692"/>
    </source>
</evidence>
<feature type="transmembrane region" description="Helical" evidence="7">
    <location>
        <begin position="160"/>
        <end position="177"/>
    </location>
</feature>